<dbReference type="SUPFAM" id="SSF49785">
    <property type="entry name" value="Galactose-binding domain-like"/>
    <property type="match status" value="1"/>
</dbReference>
<dbReference type="CDD" id="cd10472">
    <property type="entry name" value="EphR_LBD_B"/>
    <property type="match status" value="1"/>
</dbReference>
<evidence type="ECO:0000256" key="6">
    <source>
        <dbReference type="ARBA" id="ARBA00022777"/>
    </source>
</evidence>
<dbReference type="InterPro" id="IPR001426">
    <property type="entry name" value="Tyr_kinase_rcpt_V_CS"/>
</dbReference>
<comment type="caution">
    <text evidence="15">The sequence shown here is derived from an EMBL/GenBank/DDBJ whole genome shotgun (WGS) entry which is preliminary data.</text>
</comment>
<dbReference type="EMBL" id="JBCEZU010000586">
    <property type="protein sequence ID" value="KAK9515904.1"/>
    <property type="molecule type" value="Genomic_DNA"/>
</dbReference>
<keyword evidence="4" id="KW-0812">Transmembrane</keyword>
<keyword evidence="11" id="KW-0675">Receptor</keyword>
<evidence type="ECO:0000256" key="5">
    <source>
        <dbReference type="ARBA" id="ARBA00022741"/>
    </source>
</evidence>
<evidence type="ECO:0000313" key="15">
    <source>
        <dbReference type="EMBL" id="KAK9515904.1"/>
    </source>
</evidence>
<keyword evidence="16" id="KW-1185">Reference proteome</keyword>
<gene>
    <name evidence="15" type="ORF">VZT92_026504</name>
</gene>
<dbReference type="FunFam" id="2.60.40.1770:FF:000001">
    <property type="entry name" value="Ephrin type-A receptor 5"/>
    <property type="match status" value="1"/>
</dbReference>
<protein>
    <recommendedName>
        <fullName evidence="2">receptor protein-tyrosine kinase</fullName>
        <ecNumber evidence="2">2.7.10.1</ecNumber>
    </recommendedName>
</protein>
<dbReference type="PROSITE" id="PS51550">
    <property type="entry name" value="EPH_LBD"/>
    <property type="match status" value="1"/>
</dbReference>
<proteinExistence type="predicted"/>
<keyword evidence="6" id="KW-0418">Kinase</keyword>
<evidence type="ECO:0000256" key="8">
    <source>
        <dbReference type="ARBA" id="ARBA00022989"/>
    </source>
</evidence>
<dbReference type="GO" id="GO:0005005">
    <property type="term" value="F:transmembrane-ephrin receptor activity"/>
    <property type="evidence" value="ECO:0007669"/>
    <property type="project" value="TreeGrafter"/>
</dbReference>
<dbReference type="Pfam" id="PF25599">
    <property type="entry name" value="Ephrin_CRD"/>
    <property type="match status" value="1"/>
</dbReference>
<dbReference type="PANTHER" id="PTHR46877:SF11">
    <property type="entry name" value="EPHRIN TYPE-B RECEPTOR 2"/>
    <property type="match status" value="1"/>
</dbReference>
<sequence length="510" mass="58277">MDSTTATAELGWTIHPSQGWEEVSGYDENMNTIRTYQVCNVFDSSHNNWVRTKYIHRRGAQRIHVQMKFSVRDCSSIPNVPGSCKETFNLYYYESDSDTATKLSPPWMENPWVKVDTIAADESFSQVDLGGRIMKINSEVRSFGPVSRSGFYLAFQDYGACMSLIAVRVFYRKCPRVIQNGAIFPETLSGAESTSLVAARGVCVPNGEEVDVPIKLYCNGDGEWMVPIGRCMCKAGYEAVENGTVCRDDPVLIELRQVLQQDFSESEYKELMKACLTAILEVLQRQYSAYFKMDVTEKLKEETRSARSHNIDAEEIMGIFSASQKKAPHATVCFLSCRMRAKKNRTVKYLDGLSTEKKESLLRKAVTYGRKQRDRRRIKQKELRDEIVRRQEAKQQKKEDKERKDLEKKLKKGGLENVLKSVPDISEEDQIKVTEILDGKLVGRRLVHVWSEESGSITYNGKVEKFRKASGKYKIGYWQEDEDYDDATDWEMCKNALAVDLLLGDLLLTD</sequence>
<keyword evidence="13" id="KW-0175">Coiled coil</keyword>
<evidence type="ECO:0000256" key="3">
    <source>
        <dbReference type="ARBA" id="ARBA00022679"/>
    </source>
</evidence>
<keyword evidence="3" id="KW-0808">Transferase</keyword>
<keyword evidence="9" id="KW-0472">Membrane</keyword>
<keyword evidence="5" id="KW-0547">Nucleotide-binding</keyword>
<keyword evidence="8" id="KW-1133">Transmembrane helix</keyword>
<keyword evidence="10" id="KW-0829">Tyrosine-protein kinase</keyword>
<dbReference type="Proteomes" id="UP001488805">
    <property type="component" value="Unassembled WGS sequence"/>
</dbReference>
<dbReference type="SMART" id="SM00615">
    <property type="entry name" value="EPH_lbd"/>
    <property type="match status" value="1"/>
</dbReference>
<dbReference type="GO" id="GO:0005886">
    <property type="term" value="C:plasma membrane"/>
    <property type="evidence" value="ECO:0007669"/>
    <property type="project" value="TreeGrafter"/>
</dbReference>
<dbReference type="InterPro" id="IPR008979">
    <property type="entry name" value="Galactose-bd-like_sf"/>
</dbReference>
<dbReference type="EC" id="2.7.10.1" evidence="2"/>
<keyword evidence="7" id="KW-0067">ATP-binding</keyword>
<name>A0AAW1E2M1_ZOAVI</name>
<evidence type="ECO:0000256" key="13">
    <source>
        <dbReference type="SAM" id="Coils"/>
    </source>
</evidence>
<dbReference type="PROSITE" id="PS00791">
    <property type="entry name" value="RECEPTOR_TYR_KIN_V_2"/>
    <property type="match status" value="1"/>
</dbReference>
<dbReference type="GO" id="GO:0030425">
    <property type="term" value="C:dendrite"/>
    <property type="evidence" value="ECO:0007669"/>
    <property type="project" value="TreeGrafter"/>
</dbReference>
<dbReference type="FunFam" id="2.60.120.260:FF:000004">
    <property type="entry name" value="Ephrin type-B receptor 2"/>
    <property type="match status" value="1"/>
</dbReference>
<dbReference type="PANTHER" id="PTHR46877">
    <property type="entry name" value="EPH RECEPTOR A5"/>
    <property type="match status" value="1"/>
</dbReference>
<dbReference type="Gene3D" id="2.60.40.1770">
    <property type="entry name" value="ephrin a2 ectodomain"/>
    <property type="match status" value="1"/>
</dbReference>
<dbReference type="AlphaFoldDB" id="A0AAW1E2M1"/>
<dbReference type="InterPro" id="IPR001090">
    <property type="entry name" value="Ephrin_rcpt_lig-bd_dom"/>
</dbReference>
<organism evidence="15 16">
    <name type="scientific">Zoarces viviparus</name>
    <name type="common">Viviparous eelpout</name>
    <name type="synonym">Blennius viviparus</name>
    <dbReference type="NCBI Taxonomy" id="48416"/>
    <lineage>
        <taxon>Eukaryota</taxon>
        <taxon>Metazoa</taxon>
        <taxon>Chordata</taxon>
        <taxon>Craniata</taxon>
        <taxon>Vertebrata</taxon>
        <taxon>Euteleostomi</taxon>
        <taxon>Actinopterygii</taxon>
        <taxon>Neopterygii</taxon>
        <taxon>Teleostei</taxon>
        <taxon>Neoteleostei</taxon>
        <taxon>Acanthomorphata</taxon>
        <taxon>Eupercaria</taxon>
        <taxon>Perciformes</taxon>
        <taxon>Cottioidei</taxon>
        <taxon>Zoarcales</taxon>
        <taxon>Zoarcidae</taxon>
        <taxon>Zoarcinae</taxon>
        <taxon>Zoarces</taxon>
    </lineage>
</organism>
<evidence type="ECO:0000256" key="7">
    <source>
        <dbReference type="ARBA" id="ARBA00022840"/>
    </source>
</evidence>
<evidence type="ECO:0000313" key="16">
    <source>
        <dbReference type="Proteomes" id="UP001488805"/>
    </source>
</evidence>
<dbReference type="GO" id="GO:0005524">
    <property type="term" value="F:ATP binding"/>
    <property type="evidence" value="ECO:0007669"/>
    <property type="project" value="UniProtKB-KW"/>
</dbReference>
<evidence type="ECO:0000256" key="2">
    <source>
        <dbReference type="ARBA" id="ARBA00011902"/>
    </source>
</evidence>
<evidence type="ECO:0000256" key="1">
    <source>
        <dbReference type="ARBA" id="ARBA00004167"/>
    </source>
</evidence>
<evidence type="ECO:0000256" key="4">
    <source>
        <dbReference type="ARBA" id="ARBA00022692"/>
    </source>
</evidence>
<evidence type="ECO:0000259" key="14">
    <source>
        <dbReference type="PROSITE" id="PS51550"/>
    </source>
</evidence>
<evidence type="ECO:0000256" key="11">
    <source>
        <dbReference type="ARBA" id="ARBA00023170"/>
    </source>
</evidence>
<comment type="subcellular location">
    <subcellularLocation>
        <location evidence="1">Membrane</location>
        <topology evidence="1">Single-pass membrane protein</topology>
    </subcellularLocation>
</comment>
<dbReference type="GO" id="GO:0007411">
    <property type="term" value="P:axon guidance"/>
    <property type="evidence" value="ECO:0007669"/>
    <property type="project" value="TreeGrafter"/>
</dbReference>
<accession>A0AAW1E2M1</accession>
<dbReference type="InterPro" id="IPR050449">
    <property type="entry name" value="Ephrin_rcpt_TKs"/>
</dbReference>
<evidence type="ECO:0000256" key="10">
    <source>
        <dbReference type="ARBA" id="ARBA00023137"/>
    </source>
</evidence>
<feature type="coiled-coil region" evidence="13">
    <location>
        <begin position="380"/>
        <end position="410"/>
    </location>
</feature>
<evidence type="ECO:0000256" key="9">
    <source>
        <dbReference type="ARBA" id="ARBA00023136"/>
    </source>
</evidence>
<dbReference type="PROSITE" id="PS00790">
    <property type="entry name" value="RECEPTOR_TYR_KIN_V_1"/>
    <property type="match status" value="1"/>
</dbReference>
<feature type="domain" description="Eph LBD" evidence="14">
    <location>
        <begin position="1"/>
        <end position="179"/>
    </location>
</feature>
<reference evidence="15 16" key="1">
    <citation type="journal article" date="2024" name="Genome Biol. Evol.">
        <title>Chromosome-level genome assembly of the viviparous eelpout Zoarces viviparus.</title>
        <authorList>
            <person name="Fuhrmann N."/>
            <person name="Brasseur M.V."/>
            <person name="Bakowski C.E."/>
            <person name="Podsiadlowski L."/>
            <person name="Prost S."/>
            <person name="Krehenwinkel H."/>
            <person name="Mayer C."/>
        </authorList>
    </citation>
    <scope>NUCLEOTIDE SEQUENCE [LARGE SCALE GENOMIC DNA]</scope>
    <source>
        <strain evidence="15">NO-MEL_2022_Ind0_liver</strain>
    </source>
</reference>
<evidence type="ECO:0000256" key="12">
    <source>
        <dbReference type="ARBA" id="ARBA00023180"/>
    </source>
</evidence>
<dbReference type="Pfam" id="PF01404">
    <property type="entry name" value="Ephrin_lbd"/>
    <property type="match status" value="1"/>
</dbReference>
<keyword evidence="12" id="KW-0325">Glycoprotein</keyword>
<dbReference type="Gene3D" id="2.60.120.260">
    <property type="entry name" value="Galactose-binding domain-like"/>
    <property type="match status" value="1"/>
</dbReference>